<dbReference type="RefSeq" id="WP_275089324.1">
    <property type="nucleotide sequence ID" value="NZ_CP119078.1"/>
</dbReference>
<protein>
    <submittedName>
        <fullName evidence="1">Uncharacterized protein</fullName>
    </submittedName>
</protein>
<dbReference type="EMBL" id="CP119078">
    <property type="protein sequence ID" value="WED43515.1"/>
    <property type="molecule type" value="Genomic_DNA"/>
</dbReference>
<name>A0ABY8AS69_9GAMM</name>
<accession>A0ABY8AS69</accession>
<evidence type="ECO:0000313" key="2">
    <source>
        <dbReference type="Proteomes" id="UP001222087"/>
    </source>
</evidence>
<reference evidence="1 2" key="1">
    <citation type="submission" date="2023-02" db="EMBL/GenBank/DDBJ databases">
        <title>Genome Sequence of L. cardiaca H63T.</title>
        <authorList>
            <person name="Lopez A.E."/>
            <person name="Cianciotto N.P."/>
        </authorList>
    </citation>
    <scope>NUCLEOTIDE SEQUENCE [LARGE SCALE GENOMIC DNA]</scope>
    <source>
        <strain evidence="1 2">H63</strain>
    </source>
</reference>
<sequence>MSEQYLLNIGETKNGAYQLTNISFHSNIILKADPSKYNAMTITAAKTPELISVKRSLVTVVFGNESVVEKVITKKDTRLLSDVLGKDDLVPVSQAIPGNEGKQEKKLIESNSPHFFSLSSSAKPKEEIGDGVKFQL</sequence>
<proteinExistence type="predicted"/>
<evidence type="ECO:0000313" key="1">
    <source>
        <dbReference type="EMBL" id="WED43515.1"/>
    </source>
</evidence>
<organism evidence="1 2">
    <name type="scientific">Legionella cardiaca</name>
    <dbReference type="NCBI Taxonomy" id="1071983"/>
    <lineage>
        <taxon>Bacteria</taxon>
        <taxon>Pseudomonadati</taxon>
        <taxon>Pseudomonadota</taxon>
        <taxon>Gammaproteobacteria</taxon>
        <taxon>Legionellales</taxon>
        <taxon>Legionellaceae</taxon>
        <taxon>Legionella</taxon>
    </lineage>
</organism>
<keyword evidence="2" id="KW-1185">Reference proteome</keyword>
<gene>
    <name evidence="1" type="ORF">PXX05_01715</name>
</gene>
<dbReference type="Proteomes" id="UP001222087">
    <property type="component" value="Chromosome"/>
</dbReference>